<dbReference type="CDD" id="cd16917">
    <property type="entry name" value="HATPase_UhpB-NarQ-NarX-like"/>
    <property type="match status" value="1"/>
</dbReference>
<dbReference type="Gene3D" id="3.30.565.10">
    <property type="entry name" value="Histidine kinase-like ATPase, C-terminal domain"/>
    <property type="match status" value="1"/>
</dbReference>
<dbReference type="GO" id="GO:0016020">
    <property type="term" value="C:membrane"/>
    <property type="evidence" value="ECO:0007669"/>
    <property type="project" value="InterPro"/>
</dbReference>
<evidence type="ECO:0000256" key="1">
    <source>
        <dbReference type="ARBA" id="ARBA00022679"/>
    </source>
</evidence>
<dbReference type="PANTHER" id="PTHR24421:SF62">
    <property type="entry name" value="SENSORY TRANSDUCTION HISTIDINE KINASE"/>
    <property type="match status" value="1"/>
</dbReference>
<dbReference type="PROSITE" id="PS50109">
    <property type="entry name" value="HIS_KIN"/>
    <property type="match status" value="1"/>
</dbReference>
<accession>A0A9X1SVP0</accession>
<dbReference type="Pfam" id="PF02518">
    <property type="entry name" value="HATPase_c"/>
    <property type="match status" value="1"/>
</dbReference>
<keyword evidence="7" id="KW-1185">Reference proteome</keyword>
<dbReference type="Gene3D" id="1.20.5.1930">
    <property type="match status" value="1"/>
</dbReference>
<dbReference type="InterPro" id="IPR050482">
    <property type="entry name" value="Sensor_HK_TwoCompSys"/>
</dbReference>
<dbReference type="SMART" id="SM00387">
    <property type="entry name" value="HATPase_c"/>
    <property type="match status" value="1"/>
</dbReference>
<dbReference type="PIRSF" id="PIRSF037434">
    <property type="entry name" value="STHK_ChrS"/>
    <property type="match status" value="1"/>
</dbReference>
<feature type="transmembrane region" description="Helical" evidence="4">
    <location>
        <begin position="12"/>
        <end position="31"/>
    </location>
</feature>
<evidence type="ECO:0000256" key="2">
    <source>
        <dbReference type="ARBA" id="ARBA00022777"/>
    </source>
</evidence>
<evidence type="ECO:0000256" key="3">
    <source>
        <dbReference type="ARBA" id="ARBA00023012"/>
    </source>
</evidence>
<feature type="transmembrane region" description="Helical" evidence="4">
    <location>
        <begin position="110"/>
        <end position="132"/>
    </location>
</feature>
<evidence type="ECO:0000313" key="6">
    <source>
        <dbReference type="EMBL" id="MCD5313075.1"/>
    </source>
</evidence>
<dbReference type="InterPro" id="IPR011712">
    <property type="entry name" value="Sig_transdc_His_kin_sub3_dim/P"/>
</dbReference>
<dbReference type="InterPro" id="IPR017205">
    <property type="entry name" value="Sig_transdc_His_kinase_ChrS"/>
</dbReference>
<feature type="transmembrane region" description="Helical" evidence="4">
    <location>
        <begin position="69"/>
        <end position="98"/>
    </location>
</feature>
<dbReference type="GO" id="GO:0000155">
    <property type="term" value="F:phosphorelay sensor kinase activity"/>
    <property type="evidence" value="ECO:0007669"/>
    <property type="project" value="InterPro"/>
</dbReference>
<dbReference type="SUPFAM" id="SSF55874">
    <property type="entry name" value="ATPase domain of HSP90 chaperone/DNA topoisomerase II/histidine kinase"/>
    <property type="match status" value="1"/>
</dbReference>
<dbReference type="RefSeq" id="WP_231443921.1">
    <property type="nucleotide sequence ID" value="NZ_JAJOMB010000010.1"/>
</dbReference>
<evidence type="ECO:0000256" key="4">
    <source>
        <dbReference type="SAM" id="Phobius"/>
    </source>
</evidence>
<dbReference type="EMBL" id="JAJOMB010000010">
    <property type="protein sequence ID" value="MCD5313075.1"/>
    <property type="molecule type" value="Genomic_DNA"/>
</dbReference>
<sequence length="401" mass="42660">MNSVHVWNRFEQVWAVGFWILLALITVGLVISTEVPAANRVTGLACAVVIMVAFAGLRPSSYEPGAKEKTYLCVAIAATGVAAAAAPSLTLLLSVIFAQVWLYSRTHREALGFCALTGFACTVGLLTSSGWTWEVTRITAPAMLVSTAFSAGLGLWISRIIEQSAERADLIGELESTRAELGQAYHTQGVQAERERLAQEIHDTLAQGYTSIIMLTQIARAGLEAAGPLDPAKLEERLAMIEEVARENLGEARALVAAFAPVGLDGATLADAVRRLTGRFGAETQIAAQVSVQGELTGLTRDREVVLLRSAQEALANVRRHAAARSVTVQLAGAEEQVRIEICDDGKGFDVWAKDQPLGFGLTGMRDRAQACGGELVLISSPGSGTRVSVRVPRTPAEAGR</sequence>
<dbReference type="InterPro" id="IPR005467">
    <property type="entry name" value="His_kinase_dom"/>
</dbReference>
<feature type="transmembrane region" description="Helical" evidence="4">
    <location>
        <begin position="38"/>
        <end position="57"/>
    </location>
</feature>
<organism evidence="6 7">
    <name type="scientific">Kineosporia babensis</name>
    <dbReference type="NCBI Taxonomy" id="499548"/>
    <lineage>
        <taxon>Bacteria</taxon>
        <taxon>Bacillati</taxon>
        <taxon>Actinomycetota</taxon>
        <taxon>Actinomycetes</taxon>
        <taxon>Kineosporiales</taxon>
        <taxon>Kineosporiaceae</taxon>
        <taxon>Kineosporia</taxon>
    </lineage>
</organism>
<dbReference type="InterPro" id="IPR003594">
    <property type="entry name" value="HATPase_dom"/>
</dbReference>
<evidence type="ECO:0000313" key="7">
    <source>
        <dbReference type="Proteomes" id="UP001138997"/>
    </source>
</evidence>
<reference evidence="6" key="1">
    <citation type="submission" date="2021-11" db="EMBL/GenBank/DDBJ databases">
        <title>Streptomyces corallinus and Kineosporia corallina sp. nov., two new coral-derived marine actinobacteria.</title>
        <authorList>
            <person name="Buangrab K."/>
            <person name="Sutthacheep M."/>
            <person name="Yeemin T."/>
            <person name="Harunari E."/>
            <person name="Igarashi Y."/>
            <person name="Sripreechasak P."/>
            <person name="Kanchanasin P."/>
            <person name="Tanasupawat S."/>
            <person name="Phongsopitanun W."/>
        </authorList>
    </citation>
    <scope>NUCLEOTIDE SEQUENCE</scope>
    <source>
        <strain evidence="6">JCM 31032</strain>
    </source>
</reference>
<dbReference type="GO" id="GO:0046983">
    <property type="term" value="F:protein dimerization activity"/>
    <property type="evidence" value="ECO:0007669"/>
    <property type="project" value="InterPro"/>
</dbReference>
<keyword evidence="4" id="KW-0812">Transmembrane</keyword>
<dbReference type="AlphaFoldDB" id="A0A9X1SVP0"/>
<keyword evidence="2 6" id="KW-0418">Kinase</keyword>
<dbReference type="InterPro" id="IPR036890">
    <property type="entry name" value="HATPase_C_sf"/>
</dbReference>
<feature type="transmembrane region" description="Helical" evidence="4">
    <location>
        <begin position="138"/>
        <end position="157"/>
    </location>
</feature>
<dbReference type="PANTHER" id="PTHR24421">
    <property type="entry name" value="NITRATE/NITRITE SENSOR PROTEIN NARX-RELATED"/>
    <property type="match status" value="1"/>
</dbReference>
<name>A0A9X1SVP0_9ACTN</name>
<keyword evidence="4" id="KW-0472">Membrane</keyword>
<protein>
    <submittedName>
        <fullName evidence="6">Sensor histidine kinase</fullName>
    </submittedName>
</protein>
<evidence type="ECO:0000259" key="5">
    <source>
        <dbReference type="PROSITE" id="PS50109"/>
    </source>
</evidence>
<keyword evidence="3" id="KW-0902">Two-component regulatory system</keyword>
<feature type="domain" description="Histidine kinase" evidence="5">
    <location>
        <begin position="307"/>
        <end position="396"/>
    </location>
</feature>
<proteinExistence type="predicted"/>
<gene>
    <name evidence="6" type="ORF">LR394_19380</name>
</gene>
<keyword evidence="1" id="KW-0808">Transferase</keyword>
<keyword evidence="4" id="KW-1133">Transmembrane helix</keyword>
<dbReference type="Pfam" id="PF07730">
    <property type="entry name" value="HisKA_3"/>
    <property type="match status" value="1"/>
</dbReference>
<dbReference type="Proteomes" id="UP001138997">
    <property type="component" value="Unassembled WGS sequence"/>
</dbReference>
<comment type="caution">
    <text evidence="6">The sequence shown here is derived from an EMBL/GenBank/DDBJ whole genome shotgun (WGS) entry which is preliminary data.</text>
</comment>